<dbReference type="GO" id="GO:0016020">
    <property type="term" value="C:membrane"/>
    <property type="evidence" value="ECO:0007669"/>
    <property type="project" value="UniProtKB-SubCell"/>
</dbReference>
<dbReference type="InterPro" id="IPR045150">
    <property type="entry name" value="CYB561D1/2"/>
</dbReference>
<keyword evidence="4" id="KW-0479">Metal-binding</keyword>
<evidence type="ECO:0000256" key="4">
    <source>
        <dbReference type="ARBA" id="ARBA00022723"/>
    </source>
</evidence>
<gene>
    <name evidence="7" type="ORF">ERUC_LOCUS4527</name>
</gene>
<organism evidence="7 8">
    <name type="scientific">Eruca vesicaria subsp. sativa</name>
    <name type="common">Garden rocket</name>
    <name type="synonym">Eruca sativa</name>
    <dbReference type="NCBI Taxonomy" id="29727"/>
    <lineage>
        <taxon>Eukaryota</taxon>
        <taxon>Viridiplantae</taxon>
        <taxon>Streptophyta</taxon>
        <taxon>Embryophyta</taxon>
        <taxon>Tracheophyta</taxon>
        <taxon>Spermatophyta</taxon>
        <taxon>Magnoliopsida</taxon>
        <taxon>eudicotyledons</taxon>
        <taxon>Gunneridae</taxon>
        <taxon>Pentapetalae</taxon>
        <taxon>rosids</taxon>
        <taxon>malvids</taxon>
        <taxon>Brassicales</taxon>
        <taxon>Brassicaceae</taxon>
        <taxon>Brassiceae</taxon>
        <taxon>Eruca</taxon>
    </lineage>
</organism>
<evidence type="ECO:0000256" key="2">
    <source>
        <dbReference type="ARBA" id="ARBA00004141"/>
    </source>
</evidence>
<dbReference type="AlphaFoldDB" id="A0ABC8J6K1"/>
<sequence>MFHAFTIDNHSPSNLKKKGSLVRDIKLSHQMINSIKLHGILLWVSMGLLMPMGVLFIRMGNKATENGRKVKVFFYLHVIFQFKTNGNIFKSKELFLMNRIIIKVVTQMEEVMTFKW</sequence>
<keyword evidence="6" id="KW-1133">Transmembrane helix</keyword>
<dbReference type="GO" id="GO:0046872">
    <property type="term" value="F:metal ion binding"/>
    <property type="evidence" value="ECO:0007669"/>
    <property type="project" value="UniProtKB-KW"/>
</dbReference>
<evidence type="ECO:0000256" key="3">
    <source>
        <dbReference type="ARBA" id="ARBA00022617"/>
    </source>
</evidence>
<dbReference type="Proteomes" id="UP001642260">
    <property type="component" value="Unassembled WGS sequence"/>
</dbReference>
<dbReference type="PANTHER" id="PTHR15422:SF42">
    <property type="entry name" value="CYTOCHROME B561 DOMAIN-CONTAINING PROTEIN"/>
    <property type="match status" value="1"/>
</dbReference>
<comment type="subcellular location">
    <subcellularLocation>
        <location evidence="2">Membrane</location>
        <topology evidence="2">Multi-pass membrane protein</topology>
    </subcellularLocation>
</comment>
<comment type="caution">
    <text evidence="7">The sequence shown here is derived from an EMBL/GenBank/DDBJ whole genome shotgun (WGS) entry which is preliminary data.</text>
</comment>
<protein>
    <submittedName>
        <fullName evidence="7">Uncharacterized protein</fullName>
    </submittedName>
</protein>
<dbReference type="PANTHER" id="PTHR15422">
    <property type="entry name" value="OS05G0565100 PROTEIN"/>
    <property type="match status" value="1"/>
</dbReference>
<evidence type="ECO:0000256" key="1">
    <source>
        <dbReference type="ARBA" id="ARBA00001970"/>
    </source>
</evidence>
<comment type="cofactor">
    <cofactor evidence="1">
        <name>heme b</name>
        <dbReference type="ChEBI" id="CHEBI:60344"/>
    </cofactor>
</comment>
<keyword evidence="6" id="KW-0812">Transmembrane</keyword>
<keyword evidence="6" id="KW-0472">Membrane</keyword>
<feature type="transmembrane region" description="Helical" evidence="6">
    <location>
        <begin position="40"/>
        <end position="59"/>
    </location>
</feature>
<proteinExistence type="predicted"/>
<evidence type="ECO:0000313" key="7">
    <source>
        <dbReference type="EMBL" id="CAH8306400.1"/>
    </source>
</evidence>
<reference evidence="7 8" key="1">
    <citation type="submission" date="2022-03" db="EMBL/GenBank/DDBJ databases">
        <authorList>
            <person name="Macdonald S."/>
            <person name="Ahmed S."/>
            <person name="Newling K."/>
        </authorList>
    </citation>
    <scope>NUCLEOTIDE SEQUENCE [LARGE SCALE GENOMIC DNA]</scope>
</reference>
<evidence type="ECO:0000256" key="6">
    <source>
        <dbReference type="SAM" id="Phobius"/>
    </source>
</evidence>
<keyword evidence="8" id="KW-1185">Reference proteome</keyword>
<name>A0ABC8J6K1_ERUVS</name>
<evidence type="ECO:0000313" key="8">
    <source>
        <dbReference type="Proteomes" id="UP001642260"/>
    </source>
</evidence>
<keyword evidence="5" id="KW-0408">Iron</keyword>
<keyword evidence="3" id="KW-0349">Heme</keyword>
<evidence type="ECO:0000256" key="5">
    <source>
        <dbReference type="ARBA" id="ARBA00023004"/>
    </source>
</evidence>
<accession>A0ABC8J6K1</accession>
<dbReference type="EMBL" id="CAKOAT010064489">
    <property type="protein sequence ID" value="CAH8306400.1"/>
    <property type="molecule type" value="Genomic_DNA"/>
</dbReference>